<evidence type="ECO:0000256" key="2">
    <source>
        <dbReference type="ARBA" id="ARBA00022475"/>
    </source>
</evidence>
<dbReference type="PANTHER" id="PTHR39087:SF2">
    <property type="entry name" value="UPF0104 MEMBRANE PROTEIN MJ1595"/>
    <property type="match status" value="1"/>
</dbReference>
<evidence type="ECO:0000256" key="1">
    <source>
        <dbReference type="ARBA" id="ARBA00004651"/>
    </source>
</evidence>
<comment type="subcellular location">
    <subcellularLocation>
        <location evidence="1">Cell membrane</location>
        <topology evidence="1">Multi-pass membrane protein</topology>
    </subcellularLocation>
</comment>
<evidence type="ECO:0000256" key="4">
    <source>
        <dbReference type="ARBA" id="ARBA00022989"/>
    </source>
</evidence>
<organism evidence="7 8">
    <name type="scientific">Ramlibacter pinisoli</name>
    <dbReference type="NCBI Taxonomy" id="2682844"/>
    <lineage>
        <taxon>Bacteria</taxon>
        <taxon>Pseudomonadati</taxon>
        <taxon>Pseudomonadota</taxon>
        <taxon>Betaproteobacteria</taxon>
        <taxon>Burkholderiales</taxon>
        <taxon>Comamonadaceae</taxon>
        <taxon>Ramlibacter</taxon>
    </lineage>
</organism>
<dbReference type="RefSeq" id="WP_157397472.1">
    <property type="nucleotide sequence ID" value="NZ_WSEL01000003.1"/>
</dbReference>
<evidence type="ECO:0000256" key="6">
    <source>
        <dbReference type="SAM" id="Phobius"/>
    </source>
</evidence>
<dbReference type="Pfam" id="PF03706">
    <property type="entry name" value="LPG_synthase_TM"/>
    <property type="match status" value="1"/>
</dbReference>
<dbReference type="InterPro" id="IPR022791">
    <property type="entry name" value="L-PG_synthase/AglD"/>
</dbReference>
<dbReference type="AlphaFoldDB" id="A0A6N8ITH0"/>
<comment type="caution">
    <text evidence="7">The sequence shown here is derived from an EMBL/GenBank/DDBJ whole genome shotgun (WGS) entry which is preliminary data.</text>
</comment>
<keyword evidence="3 6" id="KW-0812">Transmembrane</keyword>
<proteinExistence type="predicted"/>
<evidence type="ECO:0000256" key="3">
    <source>
        <dbReference type="ARBA" id="ARBA00022692"/>
    </source>
</evidence>
<feature type="transmembrane region" description="Helical" evidence="6">
    <location>
        <begin position="153"/>
        <end position="172"/>
    </location>
</feature>
<sequence length="330" mass="33753">MTGGRIRLVVGLAVAATALVLLLRGIDGPALWQAASHLSAGGLLLAAGLLAAGYALRVLRWWWMLAAFDRRLRLRDCVTPYVASIALNNVLPLRAGDAVRAFGFRQRLGLPAATVLGSVVLERLLDLALLLALFFAGAWAAPAGTLPAGLARGAGVVAAAALVLLVLLPVLGPPVARRLGRQGGPAPAAGVGLLRQGAARLLDSFALLRSPGRALVLLPLTLAVWACEGAVFATIAADLASHTPPWAAWFAMATGTLATLLPGTPGYVGTFDWFASLGLAAFGAPREVAVAFALAAHAVLWAPVTAAGLALLAWQGGASALRSDRHATAP</sequence>
<gene>
    <name evidence="7" type="ORF">GON04_08425</name>
</gene>
<evidence type="ECO:0000256" key="5">
    <source>
        <dbReference type="ARBA" id="ARBA00023136"/>
    </source>
</evidence>
<keyword evidence="5 6" id="KW-0472">Membrane</keyword>
<evidence type="ECO:0000313" key="7">
    <source>
        <dbReference type="EMBL" id="MVQ29470.1"/>
    </source>
</evidence>
<reference evidence="7 8" key="1">
    <citation type="submission" date="2019-12" db="EMBL/GenBank/DDBJ databases">
        <authorList>
            <person name="Huq M.A."/>
        </authorList>
    </citation>
    <scope>NUCLEOTIDE SEQUENCE [LARGE SCALE GENOMIC DNA]</scope>
    <source>
        <strain evidence="7 8">MAH-25</strain>
    </source>
</reference>
<feature type="transmembrane region" description="Helical" evidence="6">
    <location>
        <begin position="124"/>
        <end position="141"/>
    </location>
</feature>
<dbReference type="Proteomes" id="UP000469385">
    <property type="component" value="Unassembled WGS sequence"/>
</dbReference>
<name>A0A6N8ITH0_9BURK</name>
<feature type="transmembrane region" description="Helical" evidence="6">
    <location>
        <begin position="247"/>
        <end position="268"/>
    </location>
</feature>
<feature type="transmembrane region" description="Helical" evidence="6">
    <location>
        <begin position="41"/>
        <end position="63"/>
    </location>
</feature>
<dbReference type="EMBL" id="WSEL01000003">
    <property type="protein sequence ID" value="MVQ29470.1"/>
    <property type="molecule type" value="Genomic_DNA"/>
</dbReference>
<keyword evidence="2" id="KW-1003">Cell membrane</keyword>
<evidence type="ECO:0000313" key="8">
    <source>
        <dbReference type="Proteomes" id="UP000469385"/>
    </source>
</evidence>
<accession>A0A6N8ITH0</accession>
<keyword evidence="8" id="KW-1185">Reference proteome</keyword>
<protein>
    <submittedName>
        <fullName evidence="7">UPF0104 family protein</fullName>
    </submittedName>
</protein>
<feature type="transmembrane region" description="Helical" evidence="6">
    <location>
        <begin position="214"/>
        <end position="235"/>
    </location>
</feature>
<keyword evidence="4 6" id="KW-1133">Transmembrane helix</keyword>
<dbReference type="PANTHER" id="PTHR39087">
    <property type="entry name" value="UPF0104 MEMBRANE PROTEIN MJ1595"/>
    <property type="match status" value="1"/>
</dbReference>
<dbReference type="GO" id="GO:0005886">
    <property type="term" value="C:plasma membrane"/>
    <property type="evidence" value="ECO:0007669"/>
    <property type="project" value="UniProtKB-SubCell"/>
</dbReference>
<feature type="transmembrane region" description="Helical" evidence="6">
    <location>
        <begin position="288"/>
        <end position="314"/>
    </location>
</feature>